<feature type="compositionally biased region" description="Basic and acidic residues" evidence="2">
    <location>
        <begin position="602"/>
        <end position="617"/>
    </location>
</feature>
<dbReference type="GO" id="GO:0005829">
    <property type="term" value="C:cytosol"/>
    <property type="evidence" value="ECO:0007669"/>
    <property type="project" value="TreeGrafter"/>
</dbReference>
<evidence type="ECO:0000256" key="1">
    <source>
        <dbReference type="RuleBase" id="RU366025"/>
    </source>
</evidence>
<dbReference type="EC" id="3.4.19.12" evidence="1"/>
<feature type="compositionally biased region" description="Basic and acidic residues" evidence="2">
    <location>
        <begin position="397"/>
        <end position="406"/>
    </location>
</feature>
<organism evidence="4 5">
    <name type="scientific">Anabas testudineus</name>
    <name type="common">Climbing perch</name>
    <name type="synonym">Anthias testudineus</name>
    <dbReference type="NCBI Taxonomy" id="64144"/>
    <lineage>
        <taxon>Eukaryota</taxon>
        <taxon>Metazoa</taxon>
        <taxon>Chordata</taxon>
        <taxon>Craniata</taxon>
        <taxon>Vertebrata</taxon>
        <taxon>Euteleostomi</taxon>
        <taxon>Actinopterygii</taxon>
        <taxon>Neopterygii</taxon>
        <taxon>Teleostei</taxon>
        <taxon>Neoteleostei</taxon>
        <taxon>Acanthomorphata</taxon>
        <taxon>Anabantaria</taxon>
        <taxon>Anabantiformes</taxon>
        <taxon>Anabantoidei</taxon>
        <taxon>Anabantidae</taxon>
        <taxon>Anabas</taxon>
    </lineage>
</organism>
<feature type="compositionally biased region" description="Acidic residues" evidence="2">
    <location>
        <begin position="485"/>
        <end position="497"/>
    </location>
</feature>
<dbReference type="InterPro" id="IPR001394">
    <property type="entry name" value="Peptidase_C19_UCH"/>
</dbReference>
<keyword evidence="1" id="KW-0645">Protease</keyword>
<feature type="compositionally biased region" description="Basic and acidic residues" evidence="2">
    <location>
        <begin position="630"/>
        <end position="714"/>
    </location>
</feature>
<reference evidence="4 5" key="1">
    <citation type="submission" date="2021-04" db="EMBL/GenBank/DDBJ databases">
        <authorList>
            <consortium name="Wellcome Sanger Institute Data Sharing"/>
        </authorList>
    </citation>
    <scope>NUCLEOTIDE SEQUENCE [LARGE SCALE GENOMIC DNA]</scope>
</reference>
<dbReference type="SUPFAM" id="SSF54001">
    <property type="entry name" value="Cysteine proteinases"/>
    <property type="match status" value="1"/>
</dbReference>
<reference evidence="4" key="2">
    <citation type="submission" date="2025-08" db="UniProtKB">
        <authorList>
            <consortium name="Ensembl"/>
        </authorList>
    </citation>
    <scope>IDENTIFICATION</scope>
</reference>
<feature type="domain" description="USP" evidence="3">
    <location>
        <begin position="37"/>
        <end position="317"/>
    </location>
</feature>
<dbReference type="InterPro" id="IPR028889">
    <property type="entry name" value="USP"/>
</dbReference>
<dbReference type="PANTHER" id="PTHR24006:SF899">
    <property type="entry name" value="UBIQUITIN CARBOXYL-TERMINAL HYDROLASE"/>
    <property type="match status" value="1"/>
</dbReference>
<feature type="compositionally biased region" description="Basic and acidic residues" evidence="2">
    <location>
        <begin position="498"/>
        <end position="552"/>
    </location>
</feature>
<dbReference type="PANTHER" id="PTHR24006">
    <property type="entry name" value="UBIQUITIN CARBOXYL-TERMINAL HYDROLASE"/>
    <property type="match status" value="1"/>
</dbReference>
<evidence type="ECO:0000313" key="5">
    <source>
        <dbReference type="Proteomes" id="UP000265040"/>
    </source>
</evidence>
<feature type="region of interest" description="Disordered" evidence="2">
    <location>
        <begin position="338"/>
        <end position="429"/>
    </location>
</feature>
<dbReference type="PROSITE" id="PS00973">
    <property type="entry name" value="USP_2"/>
    <property type="match status" value="1"/>
</dbReference>
<evidence type="ECO:0000313" key="4">
    <source>
        <dbReference type="Ensembl" id="ENSATEP00000077404.1"/>
    </source>
</evidence>
<keyword evidence="1" id="KW-0788">Thiol protease</keyword>
<proteinExistence type="inferred from homology"/>
<dbReference type="GO" id="GO:0005634">
    <property type="term" value="C:nucleus"/>
    <property type="evidence" value="ECO:0007669"/>
    <property type="project" value="TreeGrafter"/>
</dbReference>
<dbReference type="InterPro" id="IPR018200">
    <property type="entry name" value="USP_CS"/>
</dbReference>
<comment type="similarity">
    <text evidence="1">Belongs to the peptidase C19 family.</text>
</comment>
<dbReference type="CDD" id="cd02257">
    <property type="entry name" value="Peptidase_C19"/>
    <property type="match status" value="1"/>
</dbReference>
<keyword evidence="1" id="KW-0833">Ubl conjugation pathway</keyword>
<feature type="compositionally biased region" description="Basic and acidic residues" evidence="2">
    <location>
        <begin position="355"/>
        <end position="376"/>
    </location>
</feature>
<keyword evidence="1" id="KW-0378">Hydrolase</keyword>
<feature type="compositionally biased region" description="Basic and acidic residues" evidence="2">
    <location>
        <begin position="415"/>
        <end position="429"/>
    </location>
</feature>
<evidence type="ECO:0000259" key="3">
    <source>
        <dbReference type="PROSITE" id="PS50235"/>
    </source>
</evidence>
<dbReference type="Ensembl" id="ENSATET00000081963.1">
    <property type="protein sequence ID" value="ENSATEP00000077404.1"/>
    <property type="gene ID" value="ENSATEG00000001372.3"/>
</dbReference>
<keyword evidence="5" id="KW-1185">Reference proteome</keyword>
<dbReference type="InterPro" id="IPR050164">
    <property type="entry name" value="Peptidase_C19"/>
</dbReference>
<dbReference type="PROSITE" id="PS00972">
    <property type="entry name" value="USP_1"/>
    <property type="match status" value="1"/>
</dbReference>
<name>A0AAQ6IPN1_ANATE</name>
<evidence type="ECO:0000256" key="2">
    <source>
        <dbReference type="SAM" id="MobiDB-lite"/>
    </source>
</evidence>
<sequence length="804" mass="93706">MIHNGGVKQQRQIRVRVEKGIRMNFFADAYINKFKYHGLLNQGATCYLNSVLQVLFMTREFREAVERFTSENPHTEYLDRHLKDLFDDLQSHTAYTYKIINQLGIDRVYEQRDAAEYFEKILTLTSPDASRIFHGQLTHKTICSKCPTEKNTDSLVWHLPLALMDSDREEYSVVDGIEEYFRDSHFSGQDQMYCDKCDDKVDVTIKCEVKHHPEVLVLLLKRFEFDYSYMRYVKNNCSVKVPYILQIPQNQTYELCAVVDHVGDLRGGHYAASIKSQDDERWYHFNDSTVTLLDYQPFQLDNTESSRSAYLLFYRKQQKLSTIGSVLPATIDNYIQSQDGGIRQEEEVDEAVEVGNDRAETVSTDKHQETESREVEPEPNVCHVEDQDSGVNVSVPDNEKIMRHDDEDSAEAEDQTEKGETLCRDTDVRVEDHNAAGVDDDKDKTSHTNVDFKLELDVSDKYPTCDHLHLQHEMTYKQRRGMNETTDDERQTEDDETSEKVLAENLNREHEDSAEAEDQTEKRETLCRDTDVKVEDHNAAGVDDDKDKTSHTNVDFKPELDVSDKHPTCDPLHLQHEMTYDERRVMHETTDNERQTEDDETSEKVLAENLNREHEVSEGLYDVGQINKDQGAELKTGQDIDPKHVPMDKTELKFSTEEKSRDDEGTSESVKTRNDLHRSTEDDWKRNYEEQGEMRRETTNRKSADGRLEYLGIERREDEEIIRVQLKKEKKHVNDGRVSVKQNKSNDDKKEMSEKLSDNSRQFKRGEEKGESKRNDEDVPRRERMGSEVQSKEHIDLKVRFKSL</sequence>
<feature type="region of interest" description="Disordered" evidence="2">
    <location>
        <begin position="476"/>
        <end position="552"/>
    </location>
</feature>
<dbReference type="GO" id="GO:0016579">
    <property type="term" value="P:protein deubiquitination"/>
    <property type="evidence" value="ECO:0007669"/>
    <property type="project" value="InterPro"/>
</dbReference>
<dbReference type="GO" id="GO:0006508">
    <property type="term" value="P:proteolysis"/>
    <property type="evidence" value="ECO:0007669"/>
    <property type="project" value="UniProtKB-KW"/>
</dbReference>
<dbReference type="InterPro" id="IPR038765">
    <property type="entry name" value="Papain-like_cys_pep_sf"/>
</dbReference>
<dbReference type="Gene3D" id="3.90.70.10">
    <property type="entry name" value="Cysteine proteinases"/>
    <property type="match status" value="1"/>
</dbReference>
<protein>
    <recommendedName>
        <fullName evidence="1">Ubiquitin carboxyl-terminal hydrolase</fullName>
        <ecNumber evidence="1">3.4.19.12</ecNumber>
    </recommendedName>
</protein>
<accession>A0AAQ6IPN1</accession>
<feature type="region of interest" description="Disordered" evidence="2">
    <location>
        <begin position="578"/>
        <end position="714"/>
    </location>
</feature>
<comment type="catalytic activity">
    <reaction evidence="1">
        <text>Thiol-dependent hydrolysis of ester, thioester, amide, peptide and isopeptide bonds formed by the C-terminal Gly of ubiquitin (a 76-residue protein attached to proteins as an intracellular targeting signal).</text>
        <dbReference type="EC" id="3.4.19.12"/>
    </reaction>
</comment>
<dbReference type="Pfam" id="PF00443">
    <property type="entry name" value="UCH"/>
    <property type="match status" value="1"/>
</dbReference>
<feature type="compositionally biased region" description="Basic and acidic residues" evidence="2">
    <location>
        <begin position="764"/>
        <end position="795"/>
    </location>
</feature>
<dbReference type="Proteomes" id="UP000265040">
    <property type="component" value="Chromosome 18"/>
</dbReference>
<dbReference type="AlphaFoldDB" id="A0AAQ6IPN1"/>
<feature type="compositionally biased region" description="Basic and acidic residues" evidence="2">
    <location>
        <begin position="578"/>
        <end position="595"/>
    </location>
</feature>
<dbReference type="GO" id="GO:0004843">
    <property type="term" value="F:cysteine-type deubiquitinase activity"/>
    <property type="evidence" value="ECO:0007669"/>
    <property type="project" value="UniProtKB-UniRule"/>
</dbReference>
<feature type="compositionally biased region" description="Basic and acidic residues" evidence="2">
    <location>
        <begin position="744"/>
        <end position="758"/>
    </location>
</feature>
<dbReference type="GeneTree" id="ENSGT00940000176220"/>
<reference evidence="4" key="3">
    <citation type="submission" date="2025-09" db="UniProtKB">
        <authorList>
            <consortium name="Ensembl"/>
        </authorList>
    </citation>
    <scope>IDENTIFICATION</scope>
</reference>
<feature type="region of interest" description="Disordered" evidence="2">
    <location>
        <begin position="729"/>
        <end position="795"/>
    </location>
</feature>
<dbReference type="PROSITE" id="PS50235">
    <property type="entry name" value="USP_3"/>
    <property type="match status" value="1"/>
</dbReference>
<gene>
    <name evidence="4" type="primary">ASCC2</name>
</gene>